<evidence type="ECO:0000256" key="5">
    <source>
        <dbReference type="SAM" id="MobiDB-lite"/>
    </source>
</evidence>
<feature type="compositionally biased region" description="Polar residues" evidence="5">
    <location>
        <begin position="293"/>
        <end position="306"/>
    </location>
</feature>
<evidence type="ECO:0000313" key="8">
    <source>
        <dbReference type="Proteomes" id="UP000054549"/>
    </source>
</evidence>
<comment type="subcellular location">
    <subcellularLocation>
        <location evidence="1">Membrane</location>
        <topology evidence="1">Single-pass membrane protein</topology>
    </subcellularLocation>
</comment>
<proteinExistence type="predicted"/>
<gene>
    <name evidence="7" type="ORF">M378DRAFT_859729</name>
</gene>
<feature type="compositionally biased region" description="Polar residues" evidence="5">
    <location>
        <begin position="329"/>
        <end position="349"/>
    </location>
</feature>
<dbReference type="GO" id="GO:0071944">
    <property type="term" value="C:cell periphery"/>
    <property type="evidence" value="ECO:0007669"/>
    <property type="project" value="UniProtKB-ARBA"/>
</dbReference>
<feature type="compositionally biased region" description="Polar residues" evidence="5">
    <location>
        <begin position="136"/>
        <end position="156"/>
    </location>
</feature>
<keyword evidence="8" id="KW-1185">Reference proteome</keyword>
<evidence type="ECO:0000256" key="3">
    <source>
        <dbReference type="ARBA" id="ARBA00022989"/>
    </source>
</evidence>
<protein>
    <submittedName>
        <fullName evidence="7">Uncharacterized protein</fullName>
    </submittedName>
</protein>
<reference evidence="7 8" key="1">
    <citation type="submission" date="2014-04" db="EMBL/GenBank/DDBJ databases">
        <title>Evolutionary Origins and Diversification of the Mycorrhizal Mutualists.</title>
        <authorList>
            <consortium name="DOE Joint Genome Institute"/>
            <consortium name="Mycorrhizal Genomics Consortium"/>
            <person name="Kohler A."/>
            <person name="Kuo A."/>
            <person name="Nagy L.G."/>
            <person name="Floudas D."/>
            <person name="Copeland A."/>
            <person name="Barry K.W."/>
            <person name="Cichocki N."/>
            <person name="Veneault-Fourrey C."/>
            <person name="LaButti K."/>
            <person name="Lindquist E.A."/>
            <person name="Lipzen A."/>
            <person name="Lundell T."/>
            <person name="Morin E."/>
            <person name="Murat C."/>
            <person name="Riley R."/>
            <person name="Ohm R."/>
            <person name="Sun H."/>
            <person name="Tunlid A."/>
            <person name="Henrissat B."/>
            <person name="Grigoriev I.V."/>
            <person name="Hibbett D.S."/>
            <person name="Martin F."/>
        </authorList>
    </citation>
    <scope>NUCLEOTIDE SEQUENCE [LARGE SCALE GENOMIC DNA]</scope>
    <source>
        <strain evidence="7 8">Koide BX008</strain>
    </source>
</reference>
<keyword evidence="4 6" id="KW-0472">Membrane</keyword>
<keyword evidence="3 6" id="KW-1133">Transmembrane helix</keyword>
<dbReference type="InParanoid" id="A0A0C2WWS7"/>
<evidence type="ECO:0000256" key="2">
    <source>
        <dbReference type="ARBA" id="ARBA00022692"/>
    </source>
</evidence>
<dbReference type="AlphaFoldDB" id="A0A0C2WWS7"/>
<dbReference type="HOGENOM" id="CLU_639299_0_0_1"/>
<feature type="compositionally biased region" description="Low complexity" evidence="5">
    <location>
        <begin position="116"/>
        <end position="127"/>
    </location>
</feature>
<feature type="compositionally biased region" description="Low complexity" evidence="5">
    <location>
        <begin position="157"/>
        <end position="177"/>
    </location>
</feature>
<dbReference type="EMBL" id="KN818286">
    <property type="protein sequence ID" value="KIL61271.1"/>
    <property type="molecule type" value="Genomic_DNA"/>
</dbReference>
<dbReference type="InterPro" id="IPR051694">
    <property type="entry name" value="Immunoregulatory_rcpt-like"/>
</dbReference>
<dbReference type="OrthoDB" id="3071099at2759"/>
<keyword evidence="2 6" id="KW-0812">Transmembrane</keyword>
<feature type="compositionally biased region" description="Low complexity" evidence="5">
    <location>
        <begin position="193"/>
        <end position="204"/>
    </location>
</feature>
<dbReference type="GO" id="GO:0016020">
    <property type="term" value="C:membrane"/>
    <property type="evidence" value="ECO:0007669"/>
    <property type="project" value="UniProtKB-SubCell"/>
</dbReference>
<feature type="compositionally biased region" description="Low complexity" evidence="5">
    <location>
        <begin position="267"/>
        <end position="285"/>
    </location>
</feature>
<feature type="compositionally biased region" description="Basic and acidic residues" evidence="5">
    <location>
        <begin position="375"/>
        <end position="402"/>
    </location>
</feature>
<evidence type="ECO:0000256" key="1">
    <source>
        <dbReference type="ARBA" id="ARBA00004167"/>
    </source>
</evidence>
<organism evidence="7 8">
    <name type="scientific">Amanita muscaria (strain Koide BX008)</name>
    <dbReference type="NCBI Taxonomy" id="946122"/>
    <lineage>
        <taxon>Eukaryota</taxon>
        <taxon>Fungi</taxon>
        <taxon>Dikarya</taxon>
        <taxon>Basidiomycota</taxon>
        <taxon>Agaricomycotina</taxon>
        <taxon>Agaricomycetes</taxon>
        <taxon>Agaricomycetidae</taxon>
        <taxon>Agaricales</taxon>
        <taxon>Pluteineae</taxon>
        <taxon>Amanitaceae</taxon>
        <taxon>Amanita</taxon>
    </lineage>
</organism>
<sequence length="429" mass="44982">MSTASDGNIYTITQTMTSAPTTSSSSGGSASSASQTSNLGAIVGGAIGGFIGLTVIVLAIWWLMRRRSNWDDIFEKDVVASHAVFPVTRRDPPPDPKPKPYEYGLVGHMPPPTSPPSSTGLSLSSEGPGHHPQLSDPFSQQHNMGHQDPFLQQQQVGPNHQGPFPQQQQVGPGHQGPLSQQQQVGPGHQGSYPQQQVGPGHQGPLSQQQQVGPGHQGSYPQQQVGPGHQGSYPQQQVGPSHQDPFPQQQQIGGAPQDARLMPGGSGVPVIPLAAPNNPNAWVAPASGRYPPGVQNSLSARQAQGRPSTAGEESGVFGVIDAGPLARPSTAASMSSHGRSQPSVTASSVVSHGPAQPGPSTYEFDPYLEQEQEQQPSRERRDGKGRLITTGEKRPIVHLDGGRYRAPGASTSTAFPNPDQPGAFPPAYSA</sequence>
<evidence type="ECO:0000256" key="6">
    <source>
        <dbReference type="SAM" id="Phobius"/>
    </source>
</evidence>
<dbReference type="PANTHER" id="PTHR15549">
    <property type="entry name" value="PAIRED IMMUNOGLOBULIN-LIKE TYPE 2 RECEPTOR"/>
    <property type="match status" value="1"/>
</dbReference>
<feature type="compositionally biased region" description="Basic and acidic residues" evidence="5">
    <location>
        <begin position="88"/>
        <end position="100"/>
    </location>
</feature>
<evidence type="ECO:0000256" key="4">
    <source>
        <dbReference type="ARBA" id="ARBA00023136"/>
    </source>
</evidence>
<feature type="transmembrane region" description="Helical" evidence="6">
    <location>
        <begin position="39"/>
        <end position="63"/>
    </location>
</feature>
<feature type="region of interest" description="Disordered" evidence="5">
    <location>
        <begin position="86"/>
        <end position="429"/>
    </location>
</feature>
<feature type="compositionally biased region" description="Polar residues" evidence="5">
    <location>
        <begin position="231"/>
        <end position="251"/>
    </location>
</feature>
<dbReference type="Proteomes" id="UP000054549">
    <property type="component" value="Unassembled WGS sequence"/>
</dbReference>
<accession>A0A0C2WWS7</accession>
<feature type="region of interest" description="Disordered" evidence="5">
    <location>
        <begin position="14"/>
        <end position="35"/>
    </location>
</feature>
<name>A0A0C2WWS7_AMAMK</name>
<evidence type="ECO:0000313" key="7">
    <source>
        <dbReference type="EMBL" id="KIL61271.1"/>
    </source>
</evidence>